<sequence>MKPLLLLCGALCVSATEKDEPAVITRQIDGAVSEGVFFRRAAVLNGRLYIDGGEVSYSNSSETGGVEYQYSDSLLYIDITTDFSPSSVTVASVEKPTGVPSLIQGGLWVDEDAGELYTGFAGTSSAFGDGAEQPQGLWSFKPGSDDTNGTWTNLNDTADSFFTTDKRPFGAPVASGNGTAFLLGGLDVFGKYHVPVSGLVSYNYSTQTMTNTSVSASTDGFLQMGSIQYVPNFGSSGILVGAGGNHGYVKSSGEWASNWQAFDTVQVLDIASGTWYDQVTTGNVPPFRMQYCMAGAASSNRTYEILVYAGWNNTLGEYALSFDAAYILSLPSFNWFKADYTAATPRHGLTCNHIGGGQVLTVGGLDTSQHDASDQYRGVFHTEDPFPQGLGVFDLATLSFADAFEANRTTYDYADVVQTYYQTRSRVSSSMGDSLRAVFAVENFTSSATAVSGSESGSAGDSAGDSSSSAGGESSGAASGSGSSSGSTGAIAGGVVGGVAGVALIAAAVFFLLRRRRQSKYGSVGQGDRQGEAVHVNEGKAYQLSDGSEPYLQRFQVAGDPEAAEVPGDTKAAEVPGSKPPGYLGERVELA</sequence>
<protein>
    <recommendedName>
        <fullName evidence="11">Epidermal growth factor receptor-like transmembrane-juxtamembrane segment domain-containing protein</fullName>
    </recommendedName>
</protein>
<comment type="subcellular location">
    <subcellularLocation>
        <location evidence="1">Membrane</location>
        <topology evidence="1">Single-pass membrane protein</topology>
    </subcellularLocation>
</comment>
<organism evidence="12 13">
    <name type="scientific">Diaporthe australafricana</name>
    <dbReference type="NCBI Taxonomy" id="127596"/>
    <lineage>
        <taxon>Eukaryota</taxon>
        <taxon>Fungi</taxon>
        <taxon>Dikarya</taxon>
        <taxon>Ascomycota</taxon>
        <taxon>Pezizomycotina</taxon>
        <taxon>Sordariomycetes</taxon>
        <taxon>Sordariomycetidae</taxon>
        <taxon>Diaporthales</taxon>
        <taxon>Diaporthaceae</taxon>
        <taxon>Diaporthe</taxon>
    </lineage>
</organism>
<dbReference type="SUPFAM" id="SSF50965">
    <property type="entry name" value="Galactose oxidase, central domain"/>
    <property type="match status" value="1"/>
</dbReference>
<evidence type="ECO:0000256" key="8">
    <source>
        <dbReference type="SAM" id="MobiDB-lite"/>
    </source>
</evidence>
<keyword evidence="7 9" id="KW-0472">Membrane</keyword>
<dbReference type="InterPro" id="IPR049328">
    <property type="entry name" value="TM_ErbB1"/>
</dbReference>
<keyword evidence="4" id="KW-0547">Nucleotide-binding</keyword>
<evidence type="ECO:0000259" key="11">
    <source>
        <dbReference type="Pfam" id="PF21314"/>
    </source>
</evidence>
<feature type="transmembrane region" description="Helical" evidence="9">
    <location>
        <begin position="491"/>
        <end position="513"/>
    </location>
</feature>
<keyword evidence="10" id="KW-0732">Signal</keyword>
<dbReference type="InterPro" id="IPR011043">
    <property type="entry name" value="Gal_Oxase/kelch_b-propeller"/>
</dbReference>
<dbReference type="PANTHER" id="PTHR15549">
    <property type="entry name" value="PAIRED IMMUNOGLOBULIN-LIKE TYPE 2 RECEPTOR"/>
    <property type="match status" value="1"/>
</dbReference>
<evidence type="ECO:0000256" key="2">
    <source>
        <dbReference type="ARBA" id="ARBA00022553"/>
    </source>
</evidence>
<dbReference type="Pfam" id="PF21314">
    <property type="entry name" value="TM_ErbB1"/>
    <property type="match status" value="1"/>
</dbReference>
<evidence type="ECO:0000256" key="5">
    <source>
        <dbReference type="ARBA" id="ARBA00022840"/>
    </source>
</evidence>
<evidence type="ECO:0000256" key="3">
    <source>
        <dbReference type="ARBA" id="ARBA00022692"/>
    </source>
</evidence>
<evidence type="ECO:0000256" key="1">
    <source>
        <dbReference type="ARBA" id="ARBA00004167"/>
    </source>
</evidence>
<evidence type="ECO:0000256" key="4">
    <source>
        <dbReference type="ARBA" id="ARBA00022741"/>
    </source>
</evidence>
<feature type="region of interest" description="Disordered" evidence="8">
    <location>
        <begin position="563"/>
        <end position="591"/>
    </location>
</feature>
<feature type="region of interest" description="Disordered" evidence="8">
    <location>
        <begin position="450"/>
        <end position="484"/>
    </location>
</feature>
<keyword evidence="3 9" id="KW-0812">Transmembrane</keyword>
<accession>A0ABR3W701</accession>
<feature type="domain" description="Epidermal growth factor receptor-like transmembrane-juxtamembrane segment" evidence="11">
    <location>
        <begin position="491"/>
        <end position="520"/>
    </location>
</feature>
<proteinExistence type="predicted"/>
<evidence type="ECO:0000256" key="7">
    <source>
        <dbReference type="ARBA" id="ARBA00023136"/>
    </source>
</evidence>
<keyword evidence="2" id="KW-0597">Phosphoprotein</keyword>
<feature type="chain" id="PRO_5046460533" description="Epidermal growth factor receptor-like transmembrane-juxtamembrane segment domain-containing protein" evidence="10">
    <location>
        <begin position="16"/>
        <end position="591"/>
    </location>
</feature>
<evidence type="ECO:0000256" key="6">
    <source>
        <dbReference type="ARBA" id="ARBA00022989"/>
    </source>
</evidence>
<keyword evidence="13" id="KW-1185">Reference proteome</keyword>
<keyword evidence="5" id="KW-0067">ATP-binding</keyword>
<gene>
    <name evidence="12" type="ORF">Daus18300_011318</name>
</gene>
<comment type="caution">
    <text evidence="12">The sequence shown here is derived from an EMBL/GenBank/DDBJ whole genome shotgun (WGS) entry which is preliminary data.</text>
</comment>
<reference evidence="12 13" key="1">
    <citation type="journal article" date="2024" name="IMA Fungus">
        <title>IMA Genome - F19 : A genome assembly and annotation guide to empower mycologists, including annotated draft genome sequences of Ceratocystis pirilliformis, Diaporthe australafricana, Fusarium ophioides, Paecilomyces lecythidis, and Sporothrix stenoceras.</title>
        <authorList>
            <person name="Aylward J."/>
            <person name="Wilson A.M."/>
            <person name="Visagie C.M."/>
            <person name="Spraker J."/>
            <person name="Barnes I."/>
            <person name="Buitendag C."/>
            <person name="Ceriani C."/>
            <person name="Del Mar Angel L."/>
            <person name="du Plessis D."/>
            <person name="Fuchs T."/>
            <person name="Gasser K."/>
            <person name="Kramer D."/>
            <person name="Li W."/>
            <person name="Munsamy K."/>
            <person name="Piso A."/>
            <person name="Price J.L."/>
            <person name="Sonnekus B."/>
            <person name="Thomas C."/>
            <person name="van der Nest A."/>
            <person name="van Dijk A."/>
            <person name="van Heerden A."/>
            <person name="van Vuuren N."/>
            <person name="Yilmaz N."/>
            <person name="Duong T.A."/>
            <person name="van der Merwe N.A."/>
            <person name="Wingfield M.J."/>
            <person name="Wingfield B.D."/>
        </authorList>
    </citation>
    <scope>NUCLEOTIDE SEQUENCE [LARGE SCALE GENOMIC DNA]</scope>
    <source>
        <strain evidence="12 13">CMW 18300</strain>
    </source>
</reference>
<evidence type="ECO:0000313" key="12">
    <source>
        <dbReference type="EMBL" id="KAL1854802.1"/>
    </source>
</evidence>
<dbReference type="InterPro" id="IPR051694">
    <property type="entry name" value="Immunoregulatory_rcpt-like"/>
</dbReference>
<dbReference type="EMBL" id="JAWRVE010000136">
    <property type="protein sequence ID" value="KAL1854802.1"/>
    <property type="molecule type" value="Genomic_DNA"/>
</dbReference>
<keyword evidence="6 9" id="KW-1133">Transmembrane helix</keyword>
<evidence type="ECO:0000256" key="9">
    <source>
        <dbReference type="SAM" id="Phobius"/>
    </source>
</evidence>
<feature type="signal peptide" evidence="10">
    <location>
        <begin position="1"/>
        <end position="15"/>
    </location>
</feature>
<evidence type="ECO:0000313" key="13">
    <source>
        <dbReference type="Proteomes" id="UP001583177"/>
    </source>
</evidence>
<evidence type="ECO:0000256" key="10">
    <source>
        <dbReference type="SAM" id="SignalP"/>
    </source>
</evidence>
<name>A0ABR3W701_9PEZI</name>
<dbReference type="Proteomes" id="UP001583177">
    <property type="component" value="Unassembled WGS sequence"/>
</dbReference>
<dbReference type="PANTHER" id="PTHR15549:SF27">
    <property type="entry name" value="CHITIN-BINDING TYPE-1 DOMAIN-CONTAINING PROTEIN"/>
    <property type="match status" value="1"/>
</dbReference>